<gene>
    <name evidence="1" type="ORF">GJ744_001649</name>
</gene>
<protein>
    <submittedName>
        <fullName evidence="1">Uncharacterized protein</fullName>
    </submittedName>
</protein>
<dbReference type="AlphaFoldDB" id="A0A8H7E361"/>
<dbReference type="Proteomes" id="UP000606974">
    <property type="component" value="Unassembled WGS sequence"/>
</dbReference>
<reference evidence="1" key="1">
    <citation type="submission" date="2020-02" db="EMBL/GenBank/DDBJ databases">
        <authorList>
            <person name="Palmer J.M."/>
        </authorList>
    </citation>
    <scope>NUCLEOTIDE SEQUENCE</scope>
    <source>
        <strain evidence="1">EPUS1.4</strain>
        <tissue evidence="1">Thallus</tissue>
    </source>
</reference>
<dbReference type="EMBL" id="JAACFV010000125">
    <property type="protein sequence ID" value="KAF7504851.1"/>
    <property type="molecule type" value="Genomic_DNA"/>
</dbReference>
<proteinExistence type="predicted"/>
<comment type="caution">
    <text evidence="1">The sequence shown here is derived from an EMBL/GenBank/DDBJ whole genome shotgun (WGS) entry which is preliminary data.</text>
</comment>
<sequence length="131" mass="14432">MSILYQSQAISPSQQNTPFPTPAYLEFAQMVRSLSTEDSVVTIFTNGLPDDPPGVPQALNSGTFGYKVESQHIWKPRFFSEGLNLALDDGKEMYMRLLVHRPQSAPAGSDLIASLSLEMVDSPIRSNDEAK</sequence>
<name>A0A8H7E361_9EURO</name>
<evidence type="ECO:0000313" key="2">
    <source>
        <dbReference type="Proteomes" id="UP000606974"/>
    </source>
</evidence>
<organism evidence="1 2">
    <name type="scientific">Endocarpon pusillum</name>
    <dbReference type="NCBI Taxonomy" id="364733"/>
    <lineage>
        <taxon>Eukaryota</taxon>
        <taxon>Fungi</taxon>
        <taxon>Dikarya</taxon>
        <taxon>Ascomycota</taxon>
        <taxon>Pezizomycotina</taxon>
        <taxon>Eurotiomycetes</taxon>
        <taxon>Chaetothyriomycetidae</taxon>
        <taxon>Verrucariales</taxon>
        <taxon>Verrucariaceae</taxon>
        <taxon>Endocarpon</taxon>
    </lineage>
</organism>
<keyword evidence="2" id="KW-1185">Reference proteome</keyword>
<evidence type="ECO:0000313" key="1">
    <source>
        <dbReference type="EMBL" id="KAF7504851.1"/>
    </source>
</evidence>
<accession>A0A8H7E361</accession>